<keyword evidence="2" id="KW-1185">Reference proteome</keyword>
<accession>A0ABT8SMC6</accession>
<evidence type="ECO:0000313" key="1">
    <source>
        <dbReference type="EMBL" id="MDO1559708.1"/>
    </source>
</evidence>
<name>A0ABT8SMC6_9CAUL</name>
<keyword evidence="1" id="KW-0282">Flagellum</keyword>
<protein>
    <submittedName>
        <fullName evidence="1">Flagellar basal-body protein FlbY</fullName>
    </submittedName>
</protein>
<gene>
    <name evidence="1" type="ORF">Q0812_09740</name>
</gene>
<reference evidence="1" key="1">
    <citation type="submission" date="2023-07" db="EMBL/GenBank/DDBJ databases">
        <title>Brevundimonas soil sp. nov., isolated from the soil of chemical plant.</title>
        <authorList>
            <person name="Wu N."/>
        </authorList>
    </citation>
    <scope>NUCLEOTIDE SEQUENCE</scope>
    <source>
        <strain evidence="1">XZ-24</strain>
    </source>
</reference>
<keyword evidence="1" id="KW-0969">Cilium</keyword>
<dbReference type="Proteomes" id="UP001169063">
    <property type="component" value="Unassembled WGS sequence"/>
</dbReference>
<keyword evidence="1" id="KW-0966">Cell projection</keyword>
<dbReference type="RefSeq" id="WP_302110144.1">
    <property type="nucleotide sequence ID" value="NZ_JAUKTR010000004.1"/>
</dbReference>
<organism evidence="1 2">
    <name type="scientific">Peiella sedimenti</name>
    <dbReference type="NCBI Taxonomy" id="3061083"/>
    <lineage>
        <taxon>Bacteria</taxon>
        <taxon>Pseudomonadati</taxon>
        <taxon>Pseudomonadota</taxon>
        <taxon>Alphaproteobacteria</taxon>
        <taxon>Caulobacterales</taxon>
        <taxon>Caulobacteraceae</taxon>
        <taxon>Peiella</taxon>
    </lineage>
</organism>
<comment type="caution">
    <text evidence="1">The sequence shown here is derived from an EMBL/GenBank/DDBJ whole genome shotgun (WGS) entry which is preliminary data.</text>
</comment>
<dbReference type="EMBL" id="JAUKTR010000004">
    <property type="protein sequence ID" value="MDO1559708.1"/>
    <property type="molecule type" value="Genomic_DNA"/>
</dbReference>
<sequence>MALAAHDAADRARQLTTVAELLTERLTVEAAAFEARRPQDVAAGVAETQRLANLYRHEAVRIKTDPALIEPAPLADKAALAEVVKRLDQVLRRHARALEAAKTLTEGLVHAIASEVAQGRAPSAYGAQGVAAAGDARAVTLNRQA</sequence>
<evidence type="ECO:0000313" key="2">
    <source>
        <dbReference type="Proteomes" id="UP001169063"/>
    </source>
</evidence>
<proteinExistence type="predicted"/>